<evidence type="ECO:0000313" key="8">
    <source>
        <dbReference type="EMBL" id="CAF1532655.1"/>
    </source>
</evidence>
<protein>
    <recommendedName>
        <fullName evidence="11">Aromatic-L-amino-acid decarboxylase</fullName>
    </recommendedName>
</protein>
<dbReference type="Gene3D" id="3.90.1150.170">
    <property type="match status" value="2"/>
</dbReference>
<evidence type="ECO:0000256" key="1">
    <source>
        <dbReference type="ARBA" id="ARBA00001933"/>
    </source>
</evidence>
<evidence type="ECO:0000256" key="4">
    <source>
        <dbReference type="ARBA" id="ARBA00022898"/>
    </source>
</evidence>
<dbReference type="EMBL" id="CAJOBJ010000026">
    <property type="protein sequence ID" value="CAF3785496.1"/>
    <property type="molecule type" value="Genomic_DNA"/>
</dbReference>
<dbReference type="InterPro" id="IPR015421">
    <property type="entry name" value="PyrdxlP-dep_Trfase_major"/>
</dbReference>
<evidence type="ECO:0000313" key="9">
    <source>
        <dbReference type="EMBL" id="CAF3785496.1"/>
    </source>
</evidence>
<evidence type="ECO:0000256" key="5">
    <source>
        <dbReference type="ARBA" id="ARBA00023239"/>
    </source>
</evidence>
<dbReference type="OrthoDB" id="392571at2759"/>
<gene>
    <name evidence="9" type="ORF">GIL414_LOCUS268</name>
    <name evidence="8" type="ORF">KQP761_LOCUS16406</name>
</gene>
<dbReference type="InterPro" id="IPR021115">
    <property type="entry name" value="Pyridoxal-P_BS"/>
</dbReference>
<dbReference type="PROSITE" id="PS00392">
    <property type="entry name" value="DDC_GAD_HDC_YDC"/>
    <property type="match status" value="1"/>
</dbReference>
<organism evidence="8 10">
    <name type="scientific">Rotaria magnacalcarata</name>
    <dbReference type="NCBI Taxonomy" id="392030"/>
    <lineage>
        <taxon>Eukaryota</taxon>
        <taxon>Metazoa</taxon>
        <taxon>Spiralia</taxon>
        <taxon>Gnathifera</taxon>
        <taxon>Rotifera</taxon>
        <taxon>Eurotatoria</taxon>
        <taxon>Bdelloidea</taxon>
        <taxon>Philodinida</taxon>
        <taxon>Philodinidae</taxon>
        <taxon>Rotaria</taxon>
    </lineage>
</organism>
<reference evidence="8" key="1">
    <citation type="submission" date="2021-02" db="EMBL/GenBank/DDBJ databases">
        <authorList>
            <person name="Nowell W R."/>
        </authorList>
    </citation>
    <scope>NUCLEOTIDE SEQUENCE</scope>
</reference>
<evidence type="ECO:0000313" key="10">
    <source>
        <dbReference type="Proteomes" id="UP000663834"/>
    </source>
</evidence>
<dbReference type="Pfam" id="PF00282">
    <property type="entry name" value="Pyridoxal_deC"/>
    <property type="match status" value="1"/>
</dbReference>
<dbReference type="InterPro" id="IPR015424">
    <property type="entry name" value="PyrdxlP-dep_Trfase"/>
</dbReference>
<keyword evidence="4 6" id="KW-0663">Pyridoxal phosphate</keyword>
<dbReference type="SUPFAM" id="SSF53383">
    <property type="entry name" value="PLP-dependent transferases"/>
    <property type="match status" value="1"/>
</dbReference>
<dbReference type="GO" id="GO:0030170">
    <property type="term" value="F:pyridoxal phosphate binding"/>
    <property type="evidence" value="ECO:0007669"/>
    <property type="project" value="InterPro"/>
</dbReference>
<dbReference type="PANTHER" id="PTHR11999:SF70">
    <property type="entry name" value="MIP05841P"/>
    <property type="match status" value="1"/>
</dbReference>
<dbReference type="Proteomes" id="UP000663834">
    <property type="component" value="Unassembled WGS sequence"/>
</dbReference>
<evidence type="ECO:0000256" key="3">
    <source>
        <dbReference type="ARBA" id="ARBA00022793"/>
    </source>
</evidence>
<evidence type="ECO:0008006" key="11">
    <source>
        <dbReference type="Google" id="ProtNLM"/>
    </source>
</evidence>
<evidence type="ECO:0000256" key="2">
    <source>
        <dbReference type="ARBA" id="ARBA00009533"/>
    </source>
</evidence>
<dbReference type="AlphaFoldDB" id="A0A815VGM0"/>
<sequence>MASDSSNTDKYQLNNGYSIQLAIDLNSLFTLKLIDSHETVSSVSFTDHQCSLLTHKLCDTSNDLYELLIDLLSTEESSTNSKICVINDDRLNVSFPIYFGSRNKTKLWSFTIAFLKSASFNDNNTEEITLDPLDWTETRLLGHQIMDDMIDYLRDLRLRPTWRPVPLTVQQSLSQRDLPWKSQSAREVYDEVRSLILPYPLGNIHPRFWGWVIGTGSPIGILAELITGTMNNQSWGGNQASIYLERQVLTWLKSIMGFPTDETCSGALVSGTSVATIVALVVARKKFHDRKMKIYCSTDAHNCTLRAVDILGIGKENIVIIPTNKQRQIDLQMLEDAIDLNFGGVIVGSAGTVGTGAIDDLNGLADLCARHPKDLWFHIDGAIGAVACCSALLRPLFIGLERADSIAFDLHKWLFVPYECGCILIRDGDLHRAALGQSASYLSLMDGGVTPSTGAMFFSDYGLELARSMKSLKVWMTFKTYGLETFSRIIEQNIGQAKYFVSLVQQHLDELELLSTGPLNIVCFRYIVPNLNNVDSETTMNKFNKQLLVTIQERGIAIVSTFVIDNNIFALRMCITNHRTKRSDLDLFLEQLLAIAHELLKTLEFSNTA</sequence>
<dbReference type="InterPro" id="IPR002129">
    <property type="entry name" value="PyrdxlP-dep_de-COase"/>
</dbReference>
<dbReference type="GO" id="GO:0016831">
    <property type="term" value="F:carboxy-lyase activity"/>
    <property type="evidence" value="ECO:0007669"/>
    <property type="project" value="UniProtKB-KW"/>
</dbReference>
<comment type="similarity">
    <text evidence="2 7">Belongs to the group II decarboxylase family.</text>
</comment>
<dbReference type="EMBL" id="CAJNOW010008228">
    <property type="protein sequence ID" value="CAF1532655.1"/>
    <property type="molecule type" value="Genomic_DNA"/>
</dbReference>
<keyword evidence="3" id="KW-0210">Decarboxylase</keyword>
<evidence type="ECO:0000256" key="7">
    <source>
        <dbReference type="RuleBase" id="RU000382"/>
    </source>
</evidence>
<proteinExistence type="inferred from homology"/>
<dbReference type="InterPro" id="IPR010977">
    <property type="entry name" value="Aromatic_deC"/>
</dbReference>
<dbReference type="Proteomes" id="UP000681720">
    <property type="component" value="Unassembled WGS sequence"/>
</dbReference>
<dbReference type="PRINTS" id="PR00800">
    <property type="entry name" value="YHDCRBOXLASE"/>
</dbReference>
<dbReference type="Gene3D" id="3.40.640.10">
    <property type="entry name" value="Type I PLP-dependent aspartate aminotransferase-like (Major domain)"/>
    <property type="match status" value="1"/>
</dbReference>
<evidence type="ECO:0000256" key="6">
    <source>
        <dbReference type="PIRSR" id="PIRSR602129-50"/>
    </source>
</evidence>
<keyword evidence="5 7" id="KW-0456">Lyase</keyword>
<feature type="modified residue" description="N6-(pyridoxal phosphate)lysine" evidence="6">
    <location>
        <position position="412"/>
    </location>
</feature>
<comment type="cofactor">
    <cofactor evidence="1 6 7">
        <name>pyridoxal 5'-phosphate</name>
        <dbReference type="ChEBI" id="CHEBI:597326"/>
    </cofactor>
</comment>
<dbReference type="GO" id="GO:0019752">
    <property type="term" value="P:carboxylic acid metabolic process"/>
    <property type="evidence" value="ECO:0007669"/>
    <property type="project" value="InterPro"/>
</dbReference>
<dbReference type="PANTHER" id="PTHR11999">
    <property type="entry name" value="GROUP II PYRIDOXAL-5-PHOSPHATE DECARBOXYLASE"/>
    <property type="match status" value="1"/>
</dbReference>
<accession>A0A815VGM0</accession>
<name>A0A815VGM0_9BILA</name>
<comment type="caution">
    <text evidence="8">The sequence shown here is derived from an EMBL/GenBank/DDBJ whole genome shotgun (WGS) entry which is preliminary data.</text>
</comment>
<dbReference type="GO" id="GO:0006520">
    <property type="term" value="P:amino acid metabolic process"/>
    <property type="evidence" value="ECO:0007669"/>
    <property type="project" value="InterPro"/>
</dbReference>